<reference evidence="1 2" key="1">
    <citation type="journal article" date="2014" name="Int. J. Syst. Evol. Microbiol.">
        <title>Listeria floridensis sp. nov., Listeria aquatica sp. nov., Listeria cornellensis sp. nov., Listeria riparia sp. nov. and Listeria grandensis sp. nov., from agricultural and natural environments.</title>
        <authorList>
            <person name="den Bakker H.C."/>
            <person name="Warchocki S."/>
            <person name="Wright E.M."/>
            <person name="Allred A.F."/>
            <person name="Ahlstrom C."/>
            <person name="Manuel C.S."/>
            <person name="Stasiewicz M.J."/>
            <person name="Burrell A."/>
            <person name="Roof S."/>
            <person name="Strawn L."/>
            <person name="Fortes E.D."/>
            <person name="Nightingale K.K."/>
            <person name="Kephart D."/>
            <person name="Wiedmann M."/>
        </authorList>
    </citation>
    <scope>NUCLEOTIDE SEQUENCE [LARGE SCALE GENOMIC DNA]</scope>
    <source>
        <strain evidence="1 2">FSL S10-1187</strain>
    </source>
</reference>
<sequence length="99" mass="11571">MLSKDRVVTTEVLLSFKERNRISHNSEDSAIRDQLYLSYLAIVDRIGEFDPLKYGRGLELVFERTRYVRNDALEYFNSNFQNLLLEVSLETYKSDEGGV</sequence>
<dbReference type="Proteomes" id="UP000019249">
    <property type="component" value="Unassembled WGS sequence"/>
</dbReference>
<protein>
    <submittedName>
        <fullName evidence="1">Uncharacterized protein</fullName>
    </submittedName>
</protein>
<comment type="caution">
    <text evidence="1">The sequence shown here is derived from an EMBL/GenBank/DDBJ whole genome shotgun (WGS) entry which is preliminary data.</text>
</comment>
<name>A0ABP3B106_9LIST</name>
<evidence type="ECO:0000313" key="2">
    <source>
        <dbReference type="Proteomes" id="UP000019249"/>
    </source>
</evidence>
<accession>A0ABP3B106</accession>
<dbReference type="EMBL" id="AODF01000003">
    <property type="protein sequence ID" value="EUJ33525.1"/>
    <property type="molecule type" value="Genomic_DNA"/>
</dbReference>
<gene>
    <name evidence="1" type="ORF">MFLO_02453</name>
</gene>
<proteinExistence type="predicted"/>
<keyword evidence="2" id="KW-1185">Reference proteome</keyword>
<organism evidence="1 2">
    <name type="scientific">Listeria floridensis FSL S10-1187</name>
    <dbReference type="NCBI Taxonomy" id="1265817"/>
    <lineage>
        <taxon>Bacteria</taxon>
        <taxon>Bacillati</taxon>
        <taxon>Bacillota</taxon>
        <taxon>Bacilli</taxon>
        <taxon>Bacillales</taxon>
        <taxon>Listeriaceae</taxon>
        <taxon>Listeria</taxon>
    </lineage>
</organism>
<evidence type="ECO:0000313" key="1">
    <source>
        <dbReference type="EMBL" id="EUJ33525.1"/>
    </source>
</evidence>